<dbReference type="RefSeq" id="WP_269965083.1">
    <property type="nucleotide sequence ID" value="NZ_JAKMUS010000004.1"/>
</dbReference>
<name>A0A9X3RJ63_9CORY</name>
<sequence length="614" mass="66862">MSPIDRSVQIFKEHGWDTAAREDAPTLPLGTKDQQRTALAGLQKGTPRVDVDLGMLGMFAIRLGVNGRRAAELAKGSDQALLDCLLQRDEKFALAFAERACWLWANADSMSENVAVGLILKHRLDMPYTLPCLEAWTVTACQGLAGSAPGRDTWIPSLDDLRPSFATHLRAALALGVSVDGPLGAVLPMGVQQGLISRDEALQHAITGLDTAPKPWGRKELVRIITEDLSASDSELLDRVAALVLAISMGEGPVVEALAPRLISFAPPEVVAEVALPALYAKTVKAKRAVVEALAGRSDLGPEQTDLLADRLGELAAERNTALAKQAQRILDGWEVVYTKPAVAPTRRAPKFKAKEFDADEFNRVWPADAGTASRIDDGAHISAHWEDPDASHRTLMCHLTLPTGQTVKLRTFTGDFLSEGWVLSTENERVFFDGERVVAEPFGNKERNAWQRRKKKRITDQKTRSDSLFGVCLTDLATDGDVSIPRNEVEQLVVSGELGWATVRAVVTQLIPGGAWSPARAIQDLETKPELLPALWPMLTEPLVFAAEHTPVPKWVNRVLDVVTLHQEILAEATRRGYIPADAWDGLHAFASQKGSSVALKKARALSDALRSH</sequence>
<comment type="caution">
    <text evidence="1">The sequence shown here is derived from an EMBL/GenBank/DDBJ whole genome shotgun (WGS) entry which is preliminary data.</text>
</comment>
<evidence type="ECO:0000313" key="2">
    <source>
        <dbReference type="Proteomes" id="UP001146468"/>
    </source>
</evidence>
<keyword evidence="2" id="KW-1185">Reference proteome</keyword>
<dbReference type="AlphaFoldDB" id="A0A9X3RJ63"/>
<gene>
    <name evidence="1" type="ORF">L8U60_03995</name>
</gene>
<dbReference type="Proteomes" id="UP001146468">
    <property type="component" value="Unassembled WGS sequence"/>
</dbReference>
<proteinExistence type="predicted"/>
<protein>
    <submittedName>
        <fullName evidence="1">Uncharacterized protein</fullName>
    </submittedName>
</protein>
<dbReference type="EMBL" id="JAKMUS010000004">
    <property type="protein sequence ID" value="MCZ9293645.1"/>
    <property type="molecule type" value="Genomic_DNA"/>
</dbReference>
<reference evidence="1" key="1">
    <citation type="submission" date="2022-02" db="EMBL/GenBank/DDBJ databases">
        <title>Corynebacterium sp. from urogenital microbiome.</title>
        <authorList>
            <person name="Cappelli E.A."/>
            <person name="Ribeiro T.G."/>
            <person name="Peixe L."/>
        </authorList>
    </citation>
    <scope>NUCLEOTIDE SEQUENCE</scope>
    <source>
        <strain evidence="1">C8Ua_172</strain>
    </source>
</reference>
<accession>A0A9X3RJ63</accession>
<evidence type="ECO:0000313" key="1">
    <source>
        <dbReference type="EMBL" id="MCZ9293645.1"/>
    </source>
</evidence>
<organism evidence="1 2">
    <name type="scientific">Corynebacterium meitnerae</name>
    <dbReference type="NCBI Taxonomy" id="2913498"/>
    <lineage>
        <taxon>Bacteria</taxon>
        <taxon>Bacillati</taxon>
        <taxon>Actinomycetota</taxon>
        <taxon>Actinomycetes</taxon>
        <taxon>Mycobacteriales</taxon>
        <taxon>Corynebacteriaceae</taxon>
        <taxon>Corynebacterium</taxon>
    </lineage>
</organism>